<comment type="caution">
    <text evidence="1">The sequence shown here is derived from an EMBL/GenBank/DDBJ whole genome shotgun (WGS) entry which is preliminary data.</text>
</comment>
<dbReference type="Proteomes" id="UP000309561">
    <property type="component" value="Unassembled WGS sequence"/>
</dbReference>
<keyword evidence="2" id="KW-1185">Reference proteome</keyword>
<sequence>MKKLKLITDDDFERIYELQNQERIKIILDEMGEEILVKTLDDKKIGSIELHDNDGNFYILRMFLDELDSRYTNQGIGIECLLFHKEMFGSIITCAQDDGNTRSDGSHLTGGAPGFMLKRICLTIFIFIPLKDKMRKIY</sequence>
<reference evidence="1 2" key="1">
    <citation type="submission" date="2019-04" db="EMBL/GenBank/DDBJ databases">
        <title>Sulfurimonas crateris sp. nov. a facultative anaerobic sulfur-oxidizing chemolithautotrophic bacterium isolated from a terrestrial mud vulcano.</title>
        <authorList>
            <person name="Ratnikova N.M."/>
            <person name="Slobodkin A.I."/>
            <person name="Merkel A.Y."/>
            <person name="Novikov A."/>
            <person name="Bonch-Osmolovskaya E.A."/>
            <person name="Slobodkina G.B."/>
        </authorList>
    </citation>
    <scope>NUCLEOTIDE SEQUENCE [LARGE SCALE GENOMIC DNA]</scope>
    <source>
        <strain evidence="1 2">SN118</strain>
    </source>
</reference>
<dbReference type="AlphaFoldDB" id="A0A4U2Z6R8"/>
<gene>
    <name evidence="1" type="ORF">FCU45_04715</name>
</gene>
<accession>A0A4U2Z6R8</accession>
<evidence type="ECO:0000313" key="2">
    <source>
        <dbReference type="Proteomes" id="UP000309561"/>
    </source>
</evidence>
<evidence type="ECO:0008006" key="3">
    <source>
        <dbReference type="Google" id="ProtNLM"/>
    </source>
</evidence>
<dbReference type="RefSeq" id="WP_137012802.1">
    <property type="nucleotide sequence ID" value="NZ_SZPX01000003.1"/>
</dbReference>
<organism evidence="1 2">
    <name type="scientific">Sulfurimonas crateris</name>
    <dbReference type="NCBI Taxonomy" id="2574727"/>
    <lineage>
        <taxon>Bacteria</taxon>
        <taxon>Pseudomonadati</taxon>
        <taxon>Campylobacterota</taxon>
        <taxon>Epsilonproteobacteria</taxon>
        <taxon>Campylobacterales</taxon>
        <taxon>Sulfurimonadaceae</taxon>
        <taxon>Sulfurimonas</taxon>
    </lineage>
</organism>
<name>A0A4U2Z6R8_9BACT</name>
<dbReference type="OrthoDB" id="7594693at2"/>
<protein>
    <recommendedName>
        <fullName evidence="3">N-acetyltransferase domain-containing protein</fullName>
    </recommendedName>
</protein>
<proteinExistence type="predicted"/>
<evidence type="ECO:0000313" key="1">
    <source>
        <dbReference type="EMBL" id="TKI69917.1"/>
    </source>
</evidence>
<dbReference type="EMBL" id="SZPX01000003">
    <property type="protein sequence ID" value="TKI69917.1"/>
    <property type="molecule type" value="Genomic_DNA"/>
</dbReference>
<dbReference type="Gene3D" id="3.40.630.30">
    <property type="match status" value="1"/>
</dbReference>